<sequence>MSGYAKPWMSVDDQLDQLTRRGLAVTDRTLALNYLSRIGYYRLSGYWYAFRERSGALVLLDKGKKPQKPKVTTLALDDFKVGATFQNAVDLYVFDKKLRLLTLDALERIEVGLRVDITYCLGARDAFAYLRPELLHGEFSGKLDPRTGLSRHHDWLGRQAKLIARSKEDFIRHCKDKYGLPLPIWIAAEVWDFGTMSTLYSGLQETEQDAIAAKYGLSNGRVFSSWLRSLNYLRNVCAHHSRLWNRNIIDQPKLPSLAEASWAQPFIGNVHALARCYLLLCMTRHLLEVVNPRSTWSQRIKAHLLSFPELSHLGLNIAGMGAQPGWEADW</sequence>
<dbReference type="Proteomes" id="UP001157461">
    <property type="component" value="Unassembled WGS sequence"/>
</dbReference>
<evidence type="ECO:0000313" key="2">
    <source>
        <dbReference type="Proteomes" id="UP001157461"/>
    </source>
</evidence>
<organism evidence="1 2">
    <name type="scientific">Pseudomonas flavocrustae</name>
    <dbReference type="NCBI Taxonomy" id="2991719"/>
    <lineage>
        <taxon>Bacteria</taxon>
        <taxon>Pseudomonadati</taxon>
        <taxon>Pseudomonadota</taxon>
        <taxon>Gammaproteobacteria</taxon>
        <taxon>Pseudomonadales</taxon>
        <taxon>Pseudomonadaceae</taxon>
        <taxon>Pseudomonas</taxon>
    </lineage>
</organism>
<dbReference type="InterPro" id="IPR011664">
    <property type="entry name" value="Abi_system_AbiD/AbiF-like"/>
</dbReference>
<name>A0ABT6IM02_9PSED</name>
<dbReference type="Pfam" id="PF07751">
    <property type="entry name" value="Abi_2"/>
    <property type="match status" value="1"/>
</dbReference>
<proteinExistence type="predicted"/>
<dbReference type="EMBL" id="JAPDIQ010000007">
    <property type="protein sequence ID" value="MDH4764645.1"/>
    <property type="molecule type" value="Genomic_DNA"/>
</dbReference>
<dbReference type="RefSeq" id="WP_280309944.1">
    <property type="nucleotide sequence ID" value="NZ_JAPDIQ010000007.1"/>
</dbReference>
<accession>A0ABT6IM02</accession>
<keyword evidence="2" id="KW-1185">Reference proteome</keyword>
<evidence type="ECO:0000313" key="1">
    <source>
        <dbReference type="EMBL" id="MDH4764645.1"/>
    </source>
</evidence>
<comment type="caution">
    <text evidence="1">The sequence shown here is derived from an EMBL/GenBank/DDBJ whole genome shotgun (WGS) entry which is preliminary data.</text>
</comment>
<reference evidence="1 2" key="1">
    <citation type="submission" date="2022-10" db="EMBL/GenBank/DDBJ databases">
        <title>A novel Pseudomonas species, isolated from Passiflora incarnata leaves.</title>
        <authorList>
            <person name="Cueva-Yesquen L.G."/>
            <person name="Fantinatti-Garboggini F."/>
        </authorList>
    </citation>
    <scope>NUCLEOTIDE SEQUENCE [LARGE SCALE GENOMIC DNA]</scope>
    <source>
        <strain evidence="1 2">CBMAI 2609</strain>
    </source>
</reference>
<gene>
    <name evidence="1" type="ORF">OMP44_17295</name>
</gene>
<protein>
    <submittedName>
        <fullName evidence="1">Abi family protein</fullName>
    </submittedName>
</protein>